<evidence type="ECO:0000256" key="1">
    <source>
        <dbReference type="SAM" id="Phobius"/>
    </source>
</evidence>
<proteinExistence type="predicted"/>
<keyword evidence="1" id="KW-0472">Membrane</keyword>
<evidence type="ECO:0000313" key="2">
    <source>
        <dbReference type="EMBL" id="RPB18569.1"/>
    </source>
</evidence>
<dbReference type="Proteomes" id="UP000267821">
    <property type="component" value="Unassembled WGS sequence"/>
</dbReference>
<protein>
    <submittedName>
        <fullName evidence="2">Uncharacterized protein</fullName>
    </submittedName>
</protein>
<feature type="transmembrane region" description="Helical" evidence="1">
    <location>
        <begin position="16"/>
        <end position="37"/>
    </location>
</feature>
<dbReference type="AlphaFoldDB" id="A0A3N4LAR3"/>
<gene>
    <name evidence="2" type="ORF">L211DRAFT_722066</name>
</gene>
<dbReference type="EMBL" id="ML121622">
    <property type="protein sequence ID" value="RPB18569.1"/>
    <property type="molecule type" value="Genomic_DNA"/>
</dbReference>
<evidence type="ECO:0000313" key="3">
    <source>
        <dbReference type="Proteomes" id="UP000267821"/>
    </source>
</evidence>
<keyword evidence="1" id="KW-0812">Transmembrane</keyword>
<name>A0A3N4LAR3_9PEZI</name>
<organism evidence="2 3">
    <name type="scientific">Terfezia boudieri ATCC MYA-4762</name>
    <dbReference type="NCBI Taxonomy" id="1051890"/>
    <lineage>
        <taxon>Eukaryota</taxon>
        <taxon>Fungi</taxon>
        <taxon>Dikarya</taxon>
        <taxon>Ascomycota</taxon>
        <taxon>Pezizomycotina</taxon>
        <taxon>Pezizomycetes</taxon>
        <taxon>Pezizales</taxon>
        <taxon>Pezizaceae</taxon>
        <taxon>Terfezia</taxon>
    </lineage>
</organism>
<sequence length="117" mass="13470">MWSSIRWMVALVDLRGVTLSITASINLGKSSLIACLLRRLFWRISPRAVRSTTNLKVAHLLGSVIPHYHSSTFFFFHLYRPFDIHCKPPPTVFFFFHFPFPLPPPGLCIIPVFDDVK</sequence>
<accession>A0A3N4LAR3</accession>
<reference evidence="2 3" key="1">
    <citation type="journal article" date="2018" name="Nat. Ecol. Evol.">
        <title>Pezizomycetes genomes reveal the molecular basis of ectomycorrhizal truffle lifestyle.</title>
        <authorList>
            <person name="Murat C."/>
            <person name="Payen T."/>
            <person name="Noel B."/>
            <person name="Kuo A."/>
            <person name="Morin E."/>
            <person name="Chen J."/>
            <person name="Kohler A."/>
            <person name="Krizsan K."/>
            <person name="Balestrini R."/>
            <person name="Da Silva C."/>
            <person name="Montanini B."/>
            <person name="Hainaut M."/>
            <person name="Levati E."/>
            <person name="Barry K.W."/>
            <person name="Belfiori B."/>
            <person name="Cichocki N."/>
            <person name="Clum A."/>
            <person name="Dockter R.B."/>
            <person name="Fauchery L."/>
            <person name="Guy J."/>
            <person name="Iotti M."/>
            <person name="Le Tacon F."/>
            <person name="Lindquist E.A."/>
            <person name="Lipzen A."/>
            <person name="Malagnac F."/>
            <person name="Mello A."/>
            <person name="Molinier V."/>
            <person name="Miyauchi S."/>
            <person name="Poulain J."/>
            <person name="Riccioni C."/>
            <person name="Rubini A."/>
            <person name="Sitrit Y."/>
            <person name="Splivallo R."/>
            <person name="Traeger S."/>
            <person name="Wang M."/>
            <person name="Zifcakova L."/>
            <person name="Wipf D."/>
            <person name="Zambonelli A."/>
            <person name="Paolocci F."/>
            <person name="Nowrousian M."/>
            <person name="Ottonello S."/>
            <person name="Baldrian P."/>
            <person name="Spatafora J.W."/>
            <person name="Henrissat B."/>
            <person name="Nagy L.G."/>
            <person name="Aury J.M."/>
            <person name="Wincker P."/>
            <person name="Grigoriev I.V."/>
            <person name="Bonfante P."/>
            <person name="Martin F.M."/>
        </authorList>
    </citation>
    <scope>NUCLEOTIDE SEQUENCE [LARGE SCALE GENOMIC DNA]</scope>
    <source>
        <strain evidence="2 3">ATCC MYA-4762</strain>
    </source>
</reference>
<keyword evidence="1" id="KW-1133">Transmembrane helix</keyword>
<keyword evidence="3" id="KW-1185">Reference proteome</keyword>
<dbReference type="InParanoid" id="A0A3N4LAR3"/>